<feature type="compositionally biased region" description="Basic and acidic residues" evidence="1">
    <location>
        <begin position="109"/>
        <end position="130"/>
    </location>
</feature>
<gene>
    <name evidence="2" type="ORF">LR48_Vigan05g168300</name>
</gene>
<evidence type="ECO:0000313" key="2">
    <source>
        <dbReference type="EMBL" id="KOM44078.1"/>
    </source>
</evidence>
<dbReference type="EMBL" id="CM003375">
    <property type="protein sequence ID" value="KOM44078.1"/>
    <property type="molecule type" value="Genomic_DNA"/>
</dbReference>
<dbReference type="Gramene" id="KOM44078">
    <property type="protein sequence ID" value="KOM44078"/>
    <property type="gene ID" value="LR48_Vigan05g168300"/>
</dbReference>
<dbReference type="Proteomes" id="UP000053144">
    <property type="component" value="Chromosome 5"/>
</dbReference>
<evidence type="ECO:0000256" key="1">
    <source>
        <dbReference type="SAM" id="MobiDB-lite"/>
    </source>
</evidence>
<name>A0A0L9UMW2_PHAAN</name>
<sequence length="216" mass="23815">MWNITVAGPLKQNKILSYNAETKTSKIQRYVGAYGAWTAANGAGQRETARDSGKRRGTAGNGAGQRETVRDSGKRRGTAANGAGQRQTMPVQWKTVLERHQQLRRSTQRRKEGPTMRNVRRDEDALKTDEDGSNGCSGREQTLNTAQHYLILSEQWKPLHGDAFPILSLAVVTVTAEPPFLAALPPDPPPRKIECISQLEPCNEDCPRLEPPLCTA</sequence>
<organism evidence="2 3">
    <name type="scientific">Phaseolus angularis</name>
    <name type="common">Azuki bean</name>
    <name type="synonym">Vigna angularis</name>
    <dbReference type="NCBI Taxonomy" id="3914"/>
    <lineage>
        <taxon>Eukaryota</taxon>
        <taxon>Viridiplantae</taxon>
        <taxon>Streptophyta</taxon>
        <taxon>Embryophyta</taxon>
        <taxon>Tracheophyta</taxon>
        <taxon>Spermatophyta</taxon>
        <taxon>Magnoliopsida</taxon>
        <taxon>eudicotyledons</taxon>
        <taxon>Gunneridae</taxon>
        <taxon>Pentapetalae</taxon>
        <taxon>rosids</taxon>
        <taxon>fabids</taxon>
        <taxon>Fabales</taxon>
        <taxon>Fabaceae</taxon>
        <taxon>Papilionoideae</taxon>
        <taxon>50 kb inversion clade</taxon>
        <taxon>NPAAA clade</taxon>
        <taxon>indigoferoid/millettioid clade</taxon>
        <taxon>Phaseoleae</taxon>
        <taxon>Vigna</taxon>
    </lineage>
</organism>
<reference evidence="3" key="1">
    <citation type="journal article" date="2015" name="Proc. Natl. Acad. Sci. U.S.A.">
        <title>Genome sequencing of adzuki bean (Vigna angularis) provides insight into high starch and low fat accumulation and domestication.</title>
        <authorList>
            <person name="Yang K."/>
            <person name="Tian Z."/>
            <person name="Chen C."/>
            <person name="Luo L."/>
            <person name="Zhao B."/>
            <person name="Wang Z."/>
            <person name="Yu L."/>
            <person name="Li Y."/>
            <person name="Sun Y."/>
            <person name="Li W."/>
            <person name="Chen Y."/>
            <person name="Li Y."/>
            <person name="Zhang Y."/>
            <person name="Ai D."/>
            <person name="Zhao J."/>
            <person name="Shang C."/>
            <person name="Ma Y."/>
            <person name="Wu B."/>
            <person name="Wang M."/>
            <person name="Gao L."/>
            <person name="Sun D."/>
            <person name="Zhang P."/>
            <person name="Guo F."/>
            <person name="Wang W."/>
            <person name="Li Y."/>
            <person name="Wang J."/>
            <person name="Varshney R.K."/>
            <person name="Wang J."/>
            <person name="Ling H.Q."/>
            <person name="Wan P."/>
        </authorList>
    </citation>
    <scope>NUCLEOTIDE SEQUENCE</scope>
    <source>
        <strain evidence="3">cv. Jingnong 6</strain>
    </source>
</reference>
<protein>
    <submittedName>
        <fullName evidence="2">Uncharacterized protein</fullName>
    </submittedName>
</protein>
<evidence type="ECO:0000313" key="3">
    <source>
        <dbReference type="Proteomes" id="UP000053144"/>
    </source>
</evidence>
<proteinExistence type="predicted"/>
<feature type="region of interest" description="Disordered" evidence="1">
    <location>
        <begin position="41"/>
        <end position="140"/>
    </location>
</feature>
<dbReference type="AlphaFoldDB" id="A0A0L9UMW2"/>
<accession>A0A0L9UMW2</accession>